<evidence type="ECO:0000256" key="2">
    <source>
        <dbReference type="ARBA" id="ARBA00022692"/>
    </source>
</evidence>
<dbReference type="SUPFAM" id="SSF103481">
    <property type="entry name" value="Multidrug resistance efflux transporter EmrE"/>
    <property type="match status" value="1"/>
</dbReference>
<sequence length="175" mass="19791">VNIALYFLVLFCWGTSWFAITFQLGDVAPQASIAWRFLLASTILFIWCLIRGKKLSFSWRSHIDWLILGFFLFCINYICAYFGSFYLTSGMVCLIFSTLTLFTVFNGFIFFRKPIRLPILVGAIVGIIGLGIIFSNELSTTQWSIETGVVKGFIWVLLATFLASIGMLLSGRMQS</sequence>
<feature type="non-terminal residue" evidence="7">
    <location>
        <position position="175"/>
    </location>
</feature>
<dbReference type="InterPro" id="IPR000620">
    <property type="entry name" value="EamA_dom"/>
</dbReference>
<dbReference type="PANTHER" id="PTHR32322:SF2">
    <property type="entry name" value="EAMA DOMAIN-CONTAINING PROTEIN"/>
    <property type="match status" value="1"/>
</dbReference>
<keyword evidence="2 5" id="KW-0812">Transmembrane</keyword>
<feature type="domain" description="EamA" evidence="6">
    <location>
        <begin position="4"/>
        <end position="134"/>
    </location>
</feature>
<evidence type="ECO:0000256" key="4">
    <source>
        <dbReference type="ARBA" id="ARBA00023136"/>
    </source>
</evidence>
<dbReference type="InterPro" id="IPR037185">
    <property type="entry name" value="EmrE-like"/>
</dbReference>
<dbReference type="EMBL" id="UINC01149692">
    <property type="protein sequence ID" value="SVD42318.1"/>
    <property type="molecule type" value="Genomic_DNA"/>
</dbReference>
<feature type="transmembrane region" description="Helical" evidence="5">
    <location>
        <begin position="89"/>
        <end position="110"/>
    </location>
</feature>
<accession>A0A382V8R3</accession>
<feature type="non-terminal residue" evidence="7">
    <location>
        <position position="1"/>
    </location>
</feature>
<reference evidence="7" key="1">
    <citation type="submission" date="2018-05" db="EMBL/GenBank/DDBJ databases">
        <authorList>
            <person name="Lanie J.A."/>
            <person name="Ng W.-L."/>
            <person name="Kazmierczak K.M."/>
            <person name="Andrzejewski T.M."/>
            <person name="Davidsen T.M."/>
            <person name="Wayne K.J."/>
            <person name="Tettelin H."/>
            <person name="Glass J.I."/>
            <person name="Rusch D."/>
            <person name="Podicherti R."/>
            <person name="Tsui H.-C.T."/>
            <person name="Winkler M.E."/>
        </authorList>
    </citation>
    <scope>NUCLEOTIDE SEQUENCE</scope>
</reference>
<dbReference type="InterPro" id="IPR050638">
    <property type="entry name" value="AA-Vitamin_Transporters"/>
</dbReference>
<evidence type="ECO:0000313" key="7">
    <source>
        <dbReference type="EMBL" id="SVD42318.1"/>
    </source>
</evidence>
<evidence type="ECO:0000256" key="5">
    <source>
        <dbReference type="SAM" id="Phobius"/>
    </source>
</evidence>
<evidence type="ECO:0000256" key="3">
    <source>
        <dbReference type="ARBA" id="ARBA00022989"/>
    </source>
</evidence>
<feature type="transmembrane region" description="Helical" evidence="5">
    <location>
        <begin position="34"/>
        <end position="50"/>
    </location>
</feature>
<feature type="transmembrane region" description="Helical" evidence="5">
    <location>
        <begin position="148"/>
        <end position="169"/>
    </location>
</feature>
<dbReference type="GO" id="GO:0016020">
    <property type="term" value="C:membrane"/>
    <property type="evidence" value="ECO:0007669"/>
    <property type="project" value="UniProtKB-SubCell"/>
</dbReference>
<keyword evidence="3 5" id="KW-1133">Transmembrane helix</keyword>
<dbReference type="PANTHER" id="PTHR32322">
    <property type="entry name" value="INNER MEMBRANE TRANSPORTER"/>
    <property type="match status" value="1"/>
</dbReference>
<comment type="subcellular location">
    <subcellularLocation>
        <location evidence="1">Membrane</location>
        <topology evidence="1">Multi-pass membrane protein</topology>
    </subcellularLocation>
</comment>
<protein>
    <recommendedName>
        <fullName evidence="6">EamA domain-containing protein</fullName>
    </recommendedName>
</protein>
<organism evidence="7">
    <name type="scientific">marine metagenome</name>
    <dbReference type="NCBI Taxonomy" id="408172"/>
    <lineage>
        <taxon>unclassified sequences</taxon>
        <taxon>metagenomes</taxon>
        <taxon>ecological metagenomes</taxon>
    </lineage>
</organism>
<evidence type="ECO:0000256" key="1">
    <source>
        <dbReference type="ARBA" id="ARBA00004141"/>
    </source>
</evidence>
<dbReference type="Pfam" id="PF00892">
    <property type="entry name" value="EamA"/>
    <property type="match status" value="1"/>
</dbReference>
<gene>
    <name evidence="7" type="ORF">METZ01_LOCUS395172</name>
</gene>
<keyword evidence="4 5" id="KW-0472">Membrane</keyword>
<dbReference type="AlphaFoldDB" id="A0A382V8R3"/>
<feature type="transmembrane region" description="Helical" evidence="5">
    <location>
        <begin position="117"/>
        <end position="136"/>
    </location>
</feature>
<name>A0A382V8R3_9ZZZZ</name>
<evidence type="ECO:0000259" key="6">
    <source>
        <dbReference type="Pfam" id="PF00892"/>
    </source>
</evidence>
<feature type="transmembrane region" description="Helical" evidence="5">
    <location>
        <begin position="62"/>
        <end position="83"/>
    </location>
</feature>
<proteinExistence type="predicted"/>